<evidence type="ECO:0000313" key="3">
    <source>
        <dbReference type="Proteomes" id="UP000037178"/>
    </source>
</evidence>
<gene>
    <name evidence="2" type="ORF">AIOL_002884</name>
</gene>
<dbReference type="Pfam" id="PF13463">
    <property type="entry name" value="HTH_27"/>
    <property type="match status" value="1"/>
</dbReference>
<dbReference type="SUPFAM" id="SSF46785">
    <property type="entry name" value="Winged helix' DNA-binding domain"/>
    <property type="match status" value="1"/>
</dbReference>
<comment type="caution">
    <text evidence="2">The sequence shown here is derived from an EMBL/GenBank/DDBJ whole genome shotgun (WGS) entry which is preliminary data.</text>
</comment>
<dbReference type="Gene3D" id="1.10.10.10">
    <property type="entry name" value="Winged helix-like DNA-binding domain superfamily/Winged helix DNA-binding domain"/>
    <property type="match status" value="1"/>
</dbReference>
<dbReference type="AlphaFoldDB" id="A0A0J9E5E7"/>
<dbReference type="Proteomes" id="UP000037178">
    <property type="component" value="Unassembled WGS sequence"/>
</dbReference>
<dbReference type="RefSeq" id="WP_082152597.1">
    <property type="nucleotide sequence ID" value="NZ_LFTY01000002.1"/>
</dbReference>
<accession>A0A0J9E5E7</accession>
<dbReference type="InterPro" id="IPR000835">
    <property type="entry name" value="HTH_MarR-typ"/>
</dbReference>
<dbReference type="InterPro" id="IPR039422">
    <property type="entry name" value="MarR/SlyA-like"/>
</dbReference>
<reference evidence="2 3" key="1">
    <citation type="submission" date="2015-06" db="EMBL/GenBank/DDBJ databases">
        <title>Draft genome sequence of an Alphaproteobacteria species associated to the Mediterranean sponge Oscarella lobularis.</title>
        <authorList>
            <person name="Jourda C."/>
            <person name="Santini S."/>
            <person name="Claverie J.-M."/>
        </authorList>
    </citation>
    <scope>NUCLEOTIDE SEQUENCE [LARGE SCALE GENOMIC DNA]</scope>
    <source>
        <strain evidence="2">IGS</strain>
    </source>
</reference>
<evidence type="ECO:0000313" key="2">
    <source>
        <dbReference type="EMBL" id="KMW57916.1"/>
    </source>
</evidence>
<dbReference type="SMART" id="SM00347">
    <property type="entry name" value="HTH_MARR"/>
    <property type="match status" value="1"/>
</dbReference>
<dbReference type="OrthoDB" id="7559832at2"/>
<sequence length="162" mass="18172">MSLPDHKNDPYFREFINIPLIRASRKMQNAFYRAALAPRGLSIQEWRTLLVCTRLKDDHLRAIARWGVLDATHVSRATASLETKGLVRRYADPKDVRRKRIAITQAGEALVAEIWPEAQSLDAHIRASLGEAEYAALRTALMQILDTELLAPAAREGSLAAE</sequence>
<dbReference type="InterPro" id="IPR036390">
    <property type="entry name" value="WH_DNA-bd_sf"/>
</dbReference>
<evidence type="ECO:0000259" key="1">
    <source>
        <dbReference type="PROSITE" id="PS50995"/>
    </source>
</evidence>
<name>A0A0J9E5E7_9RHOB</name>
<feature type="domain" description="HTH marR-type" evidence="1">
    <location>
        <begin position="13"/>
        <end position="146"/>
    </location>
</feature>
<protein>
    <recommendedName>
        <fullName evidence="1">HTH marR-type domain-containing protein</fullName>
    </recommendedName>
</protein>
<dbReference type="InterPro" id="IPR036388">
    <property type="entry name" value="WH-like_DNA-bd_sf"/>
</dbReference>
<dbReference type="PROSITE" id="PS50995">
    <property type="entry name" value="HTH_MARR_2"/>
    <property type="match status" value="1"/>
</dbReference>
<dbReference type="PANTHER" id="PTHR33164:SF13">
    <property type="entry name" value="4-HYDROXYPHENYLACETATE CATABOLISM PROTEIN"/>
    <property type="match status" value="1"/>
</dbReference>
<dbReference type="PANTHER" id="PTHR33164">
    <property type="entry name" value="TRANSCRIPTIONAL REGULATOR, MARR FAMILY"/>
    <property type="match status" value="1"/>
</dbReference>
<dbReference type="GO" id="GO:0006950">
    <property type="term" value="P:response to stress"/>
    <property type="evidence" value="ECO:0007669"/>
    <property type="project" value="TreeGrafter"/>
</dbReference>
<proteinExistence type="predicted"/>
<dbReference type="PATRIC" id="fig|1675527.3.peg.3018"/>
<dbReference type="GO" id="GO:0003700">
    <property type="term" value="F:DNA-binding transcription factor activity"/>
    <property type="evidence" value="ECO:0007669"/>
    <property type="project" value="InterPro"/>
</dbReference>
<organism evidence="2 3">
    <name type="scientific">Candidatus Rhodobacter oscarellae</name>
    <dbReference type="NCBI Taxonomy" id="1675527"/>
    <lineage>
        <taxon>Bacteria</taxon>
        <taxon>Pseudomonadati</taxon>
        <taxon>Pseudomonadota</taxon>
        <taxon>Alphaproteobacteria</taxon>
        <taxon>Rhodobacterales</taxon>
        <taxon>Rhodobacter group</taxon>
        <taxon>Rhodobacter</taxon>
    </lineage>
</organism>
<dbReference type="STRING" id="1675527.AIOL_002884"/>
<keyword evidence="3" id="KW-1185">Reference proteome</keyword>
<dbReference type="EMBL" id="LFTY01000002">
    <property type="protein sequence ID" value="KMW57916.1"/>
    <property type="molecule type" value="Genomic_DNA"/>
</dbReference>